<gene>
    <name evidence="1" type="ORF">EIY72_23985</name>
</gene>
<reference evidence="2" key="1">
    <citation type="journal article" date="2019" name="bioRxiv">
        <title>Bacterially produced spermidine induces plant systemic susceptibility to pathogens.</title>
        <authorList>
            <person name="Melnyk R.A."/>
            <person name="Beskrovnaya P.A."/>
            <person name="Liu Z."/>
            <person name="Song Y."/>
            <person name="Haney C.H."/>
        </authorList>
    </citation>
    <scope>NUCLEOTIDE SEQUENCE [LARGE SCALE GENOMIC DNA]</scope>
    <source>
        <strain evidence="2">Dha-51</strain>
    </source>
</reference>
<name>A0A4R4JVF5_PSEVA</name>
<dbReference type="EMBL" id="RRZK01000031">
    <property type="protein sequence ID" value="TDB58036.1"/>
    <property type="molecule type" value="Genomic_DNA"/>
</dbReference>
<dbReference type="Proteomes" id="UP000295254">
    <property type="component" value="Unassembled WGS sequence"/>
</dbReference>
<dbReference type="AlphaFoldDB" id="A0A4R4JVF5"/>
<proteinExistence type="predicted"/>
<keyword evidence="2" id="KW-1185">Reference proteome</keyword>
<comment type="caution">
    <text evidence="1">The sequence shown here is derived from an EMBL/GenBank/DDBJ whole genome shotgun (WGS) entry which is preliminary data.</text>
</comment>
<sequence length="84" mass="9865">MRHALALWVALSNSFPNPLWERACSRKQSTIEPRRLSCRLREQARSHRWGEVCQLPLVYVSAGGCFTRRKGFVTKRRRRLLQLA</sequence>
<evidence type="ECO:0000313" key="1">
    <source>
        <dbReference type="EMBL" id="TDB58036.1"/>
    </source>
</evidence>
<dbReference type="OrthoDB" id="7029997at2"/>
<protein>
    <submittedName>
        <fullName evidence="1">Uncharacterized protein</fullName>
    </submittedName>
</protein>
<accession>A0A4R4JVF5</accession>
<evidence type="ECO:0000313" key="2">
    <source>
        <dbReference type="Proteomes" id="UP000295254"/>
    </source>
</evidence>
<organism evidence="1 2">
    <name type="scientific">Pseudomonas vancouverensis</name>
    <dbReference type="NCBI Taxonomy" id="95300"/>
    <lineage>
        <taxon>Bacteria</taxon>
        <taxon>Pseudomonadati</taxon>
        <taxon>Pseudomonadota</taxon>
        <taxon>Gammaproteobacteria</taxon>
        <taxon>Pseudomonadales</taxon>
        <taxon>Pseudomonadaceae</taxon>
        <taxon>Pseudomonas</taxon>
    </lineage>
</organism>